<dbReference type="EMBL" id="CP067393">
    <property type="protein sequence ID" value="QQP86984.1"/>
    <property type="molecule type" value="Genomic_DNA"/>
</dbReference>
<feature type="transmembrane region" description="Helical" evidence="1">
    <location>
        <begin position="143"/>
        <end position="160"/>
    </location>
</feature>
<name>A0A974NI10_9GAMM</name>
<feature type="transmembrane region" description="Helical" evidence="1">
    <location>
        <begin position="119"/>
        <end position="137"/>
    </location>
</feature>
<evidence type="ECO:0000256" key="1">
    <source>
        <dbReference type="SAM" id="Phobius"/>
    </source>
</evidence>
<dbReference type="AlphaFoldDB" id="A0A974NI10"/>
<sequence length="329" mass="37766">MIVPNYWAEAIVKYNQGGRRVTIKRFGWSDISQEDAQKEAQSRADEALNAWLEGKLITLHEKKINYNGADGLPIREQVISRHNDVVITRNSYGALCLNTPDVMFADIDFEENFLIQGNCLSPILYFIFVIAFIVSLIKGHYEAAALFAGLCCLLFLVNKIRKKVAKPIEDKKTKIIDNYLKKIELFLEKYPKWGIRVYETPAGLRLLITHRTMLPDDSEVSLFFKLMKVDPVYARMCKNQQCFRARVSAKPWRIDMNSHIKPRPGVWPVKEQYMATREDWVAQYNKKAENFAACRFIKSIGNATVDNKVAEIITLHDELSKANTDLAIA</sequence>
<reference evidence="2 3" key="1">
    <citation type="submission" date="2021-01" db="EMBL/GenBank/DDBJ databases">
        <title>Entomomonas sp. F2A isolated from a house cricket (Acheta domesticus).</title>
        <authorList>
            <person name="Spergser J."/>
            <person name="Busse H.-J."/>
        </authorList>
    </citation>
    <scope>NUCLEOTIDE SEQUENCE [LARGE SCALE GENOMIC DNA]</scope>
    <source>
        <strain evidence="2 3">F2A</strain>
    </source>
</reference>
<protein>
    <submittedName>
        <fullName evidence="2">Uncharacterized protein</fullName>
    </submittedName>
</protein>
<gene>
    <name evidence="2" type="ORF">JHT90_06995</name>
</gene>
<keyword evidence="1" id="KW-1133">Transmembrane helix</keyword>
<evidence type="ECO:0000313" key="2">
    <source>
        <dbReference type="EMBL" id="QQP86984.1"/>
    </source>
</evidence>
<keyword evidence="3" id="KW-1185">Reference proteome</keyword>
<organism evidence="2 3">
    <name type="scientific">Entomomonas asaccharolytica</name>
    <dbReference type="NCBI Taxonomy" id="2785331"/>
    <lineage>
        <taxon>Bacteria</taxon>
        <taxon>Pseudomonadati</taxon>
        <taxon>Pseudomonadota</taxon>
        <taxon>Gammaproteobacteria</taxon>
        <taxon>Pseudomonadales</taxon>
        <taxon>Pseudomonadaceae</taxon>
        <taxon>Entomomonas</taxon>
    </lineage>
</organism>
<accession>A0A974NI10</accession>
<keyword evidence="1" id="KW-0472">Membrane</keyword>
<proteinExistence type="predicted"/>
<keyword evidence="1" id="KW-0812">Transmembrane</keyword>
<dbReference type="RefSeq" id="WP_201095513.1">
    <property type="nucleotide sequence ID" value="NZ_CP067393.1"/>
</dbReference>
<evidence type="ECO:0000313" key="3">
    <source>
        <dbReference type="Proteomes" id="UP000595278"/>
    </source>
</evidence>
<dbReference type="KEGG" id="eaz:JHT90_06995"/>
<dbReference type="Proteomes" id="UP000595278">
    <property type="component" value="Chromosome"/>
</dbReference>